<dbReference type="AlphaFoldDB" id="A0AA86N255"/>
<dbReference type="Gene3D" id="3.30.1510.10">
    <property type="entry name" value="Domain 2, N(10)-formyltetrahydrofolate synthetase"/>
    <property type="match status" value="1"/>
</dbReference>
<comment type="similarity">
    <text evidence="6">Belongs to the formate--tetrahydrofolate ligase family.</text>
</comment>
<keyword evidence="5 6" id="KW-0067">ATP-binding</keyword>
<feature type="binding site" evidence="6">
    <location>
        <begin position="57"/>
        <end position="64"/>
    </location>
    <ligand>
        <name>ATP</name>
        <dbReference type="ChEBI" id="CHEBI:30616"/>
    </ligand>
</feature>
<dbReference type="KEGG" id="nti:DNFV4_03864"/>
<evidence type="ECO:0000313" key="7">
    <source>
        <dbReference type="EMBL" id="CAI4033428.1"/>
    </source>
</evidence>
<dbReference type="EMBL" id="OX365700">
    <property type="protein sequence ID" value="CAI4033428.1"/>
    <property type="molecule type" value="Genomic_DNA"/>
</dbReference>
<reference evidence="7" key="1">
    <citation type="submission" date="2022-10" db="EMBL/GenBank/DDBJ databases">
        <authorList>
            <person name="Koch H."/>
        </authorList>
    </citation>
    <scope>NUCLEOTIDE SEQUENCE</scope>
    <source>
        <strain evidence="7">DNF</strain>
    </source>
</reference>
<sequence>MSHISKEISEVAHEMGLQQGDWIPYGIGKAKVRLEVAQQKPRSSGARYVLVTAINPTPLGEGKTTTAIGLAMGLCDMGQRAVVTLRQPSLGPVFGIKGGGTGGGKAQLEPMHDINLHLTGDAYAVAASHNLLAAFTDNHLFHGNELSLDPRSITWPRAMAISDRALRHVTVPGHNQVKGREAQFVITEASEVMAILALARDRSDLRQRLGRIFVGMTTSGKPVFAEDLRCAGAMEVLLQEALLPNLVQTSEGTPALVHAGPFGNIAHGNCSVLADEIALRHADYVVTEAGFGSDLGAEKFFNIKCRVSGLVPNAAVVVATLRALKLHGGGGTVKPGRPLPASLTDPNRQALEKGLDNLAQHIANIRTYGVPVVVAVNAFPEDSGDELEWVRTRALDLGAAGASVSTHFQEGGKGASDLAQTVIRVADQPVRYTPLYKDTDTIKGKIHAIATSMYGAGQVAYDPQAERDIERATQLGFSHLPICMAKTPLSLSHDPLLKGRPTGFTIPIKEVRILSGAGFLTAVCSGMQLMPGLPKVPAGEGISLDHETGEIRGLR</sequence>
<evidence type="ECO:0000256" key="2">
    <source>
        <dbReference type="ARBA" id="ARBA00022563"/>
    </source>
</evidence>
<dbReference type="NCBIfam" id="NF010030">
    <property type="entry name" value="PRK13505.1"/>
    <property type="match status" value="1"/>
</dbReference>
<keyword evidence="2 6" id="KW-0554">One-carbon metabolism</keyword>
<keyword evidence="8" id="KW-1185">Reference proteome</keyword>
<dbReference type="Gene3D" id="3.40.50.300">
    <property type="entry name" value="P-loop containing nucleotide triphosphate hydrolases"/>
    <property type="match status" value="1"/>
</dbReference>
<accession>A0AA86N255</accession>
<comment type="pathway">
    <text evidence="1 6">One-carbon metabolism; tetrahydrofolate interconversion.</text>
</comment>
<evidence type="ECO:0000256" key="4">
    <source>
        <dbReference type="ARBA" id="ARBA00022741"/>
    </source>
</evidence>
<dbReference type="Pfam" id="PF01268">
    <property type="entry name" value="FTHFS"/>
    <property type="match status" value="1"/>
</dbReference>
<dbReference type="PROSITE" id="PS00721">
    <property type="entry name" value="FTHFS_1"/>
    <property type="match status" value="1"/>
</dbReference>
<dbReference type="InterPro" id="IPR000559">
    <property type="entry name" value="Formate_THF_ligase"/>
</dbReference>
<dbReference type="PROSITE" id="PS00722">
    <property type="entry name" value="FTHFS_2"/>
    <property type="match status" value="1"/>
</dbReference>
<dbReference type="GO" id="GO:0035999">
    <property type="term" value="P:tetrahydrofolate interconversion"/>
    <property type="evidence" value="ECO:0007669"/>
    <property type="project" value="UniProtKB-UniRule"/>
</dbReference>
<comment type="catalytic activity">
    <reaction evidence="6">
        <text>(6S)-5,6,7,8-tetrahydrofolate + formate + ATP = (6R)-10-formyltetrahydrofolate + ADP + phosphate</text>
        <dbReference type="Rhea" id="RHEA:20221"/>
        <dbReference type="ChEBI" id="CHEBI:15740"/>
        <dbReference type="ChEBI" id="CHEBI:30616"/>
        <dbReference type="ChEBI" id="CHEBI:43474"/>
        <dbReference type="ChEBI" id="CHEBI:57453"/>
        <dbReference type="ChEBI" id="CHEBI:195366"/>
        <dbReference type="ChEBI" id="CHEBI:456216"/>
        <dbReference type="EC" id="6.3.4.3"/>
    </reaction>
</comment>
<protein>
    <recommendedName>
        <fullName evidence="6">Formate--tetrahydrofolate ligase</fullName>
        <ecNumber evidence="6">6.3.4.3</ecNumber>
    </recommendedName>
    <alternativeName>
        <fullName evidence="6">Formyltetrahydrofolate synthetase</fullName>
        <shortName evidence="6">FHS</shortName>
        <shortName evidence="6">FTHFS</shortName>
    </alternativeName>
</protein>
<dbReference type="Proteomes" id="UP001179121">
    <property type="component" value="Chromosome"/>
</dbReference>
<dbReference type="InterPro" id="IPR027417">
    <property type="entry name" value="P-loop_NTPase"/>
</dbReference>
<evidence type="ECO:0000256" key="1">
    <source>
        <dbReference type="ARBA" id="ARBA00004777"/>
    </source>
</evidence>
<keyword evidence="4 6" id="KW-0547">Nucleotide-binding</keyword>
<evidence type="ECO:0000256" key="6">
    <source>
        <dbReference type="HAMAP-Rule" id="MF_01543"/>
    </source>
</evidence>
<evidence type="ECO:0000256" key="5">
    <source>
        <dbReference type="ARBA" id="ARBA00022840"/>
    </source>
</evidence>
<proteinExistence type="inferred from homology"/>
<evidence type="ECO:0000313" key="8">
    <source>
        <dbReference type="Proteomes" id="UP001179121"/>
    </source>
</evidence>
<dbReference type="FunFam" id="3.10.410.10:FF:000001">
    <property type="entry name" value="Putative formate--tetrahydrofolate ligase"/>
    <property type="match status" value="1"/>
</dbReference>
<dbReference type="Gene3D" id="3.10.410.10">
    <property type="entry name" value="Formyltetrahydrofolate synthetase, domain 3"/>
    <property type="match status" value="1"/>
</dbReference>
<dbReference type="HAMAP" id="MF_01543">
    <property type="entry name" value="FTHFS"/>
    <property type="match status" value="1"/>
</dbReference>
<name>A0AA86N255_9BACT</name>
<evidence type="ECO:0000256" key="3">
    <source>
        <dbReference type="ARBA" id="ARBA00022598"/>
    </source>
</evidence>
<dbReference type="SUPFAM" id="SSF52540">
    <property type="entry name" value="P-loop containing nucleoside triphosphate hydrolases"/>
    <property type="match status" value="1"/>
</dbReference>
<dbReference type="GO" id="GO:0005524">
    <property type="term" value="F:ATP binding"/>
    <property type="evidence" value="ECO:0007669"/>
    <property type="project" value="UniProtKB-UniRule"/>
</dbReference>
<dbReference type="EC" id="6.3.4.3" evidence="6"/>
<organism evidence="7 8">
    <name type="scientific">Nitrospira tepida</name>
    <dbReference type="NCBI Taxonomy" id="2973512"/>
    <lineage>
        <taxon>Bacteria</taxon>
        <taxon>Pseudomonadati</taxon>
        <taxon>Nitrospirota</taxon>
        <taxon>Nitrospiria</taxon>
        <taxon>Nitrospirales</taxon>
        <taxon>Nitrospiraceae</taxon>
        <taxon>Nitrospira</taxon>
    </lineage>
</organism>
<dbReference type="InterPro" id="IPR020628">
    <property type="entry name" value="Formate_THF_ligase_CS"/>
</dbReference>
<keyword evidence="3 6" id="KW-0436">Ligase</keyword>
<dbReference type="GO" id="GO:0004329">
    <property type="term" value="F:formate-tetrahydrofolate ligase activity"/>
    <property type="evidence" value="ECO:0007669"/>
    <property type="project" value="UniProtKB-UniRule"/>
</dbReference>
<gene>
    <name evidence="6" type="primary">fhs</name>
    <name evidence="7" type="ORF">DNFV4_03864</name>
</gene>
<dbReference type="CDD" id="cd00477">
    <property type="entry name" value="FTHFS"/>
    <property type="match status" value="1"/>
</dbReference>